<keyword evidence="3" id="KW-0804">Transcription</keyword>
<dbReference type="Pfam" id="PF00440">
    <property type="entry name" value="TetR_N"/>
    <property type="match status" value="1"/>
</dbReference>
<evidence type="ECO:0000313" key="7">
    <source>
        <dbReference type="Proteomes" id="UP000572680"/>
    </source>
</evidence>
<feature type="domain" description="HTH tetR-type" evidence="5">
    <location>
        <begin position="10"/>
        <end position="70"/>
    </location>
</feature>
<gene>
    <name evidence="6" type="ORF">HNR61_004529</name>
</gene>
<evidence type="ECO:0000313" key="6">
    <source>
        <dbReference type="EMBL" id="MBA8952883.1"/>
    </source>
</evidence>
<evidence type="ECO:0000256" key="1">
    <source>
        <dbReference type="ARBA" id="ARBA00023015"/>
    </source>
</evidence>
<dbReference type="PROSITE" id="PS50977">
    <property type="entry name" value="HTH_TETR_2"/>
    <property type="match status" value="1"/>
</dbReference>
<keyword evidence="2 4" id="KW-0238">DNA-binding</keyword>
<organism evidence="6 7">
    <name type="scientific">Actinomadura namibiensis</name>
    <dbReference type="NCBI Taxonomy" id="182080"/>
    <lineage>
        <taxon>Bacteria</taxon>
        <taxon>Bacillati</taxon>
        <taxon>Actinomycetota</taxon>
        <taxon>Actinomycetes</taxon>
        <taxon>Streptosporangiales</taxon>
        <taxon>Thermomonosporaceae</taxon>
        <taxon>Actinomadura</taxon>
    </lineage>
</organism>
<name>A0A7W3LRE9_ACTNM</name>
<dbReference type="PANTHER" id="PTHR30055:SF209">
    <property type="entry name" value="POSSIBLE TRANSCRIPTIONAL REGULATORY PROTEIN (PROBABLY TETR-FAMILY)"/>
    <property type="match status" value="1"/>
</dbReference>
<sequence length="198" mass="21167">MARPRNRDYEELRRELVDAGGRLLAAEGPAALSTRRVAGEAGVSTTAVYNLFGDKAGLVREMFLAGFERLAAAFAAVPRTGDPVADLLALGRAYRASALANPHLYELMFGRPVPQFQPDAETGALIRPTFDTLVAAVARCVEEGAFAPAEPHDVAVKINALAHGLCSLELRGALGGTDEARHHWDSAFEIMMRGLAGR</sequence>
<dbReference type="GO" id="GO:0000976">
    <property type="term" value="F:transcription cis-regulatory region binding"/>
    <property type="evidence" value="ECO:0007669"/>
    <property type="project" value="TreeGrafter"/>
</dbReference>
<proteinExistence type="predicted"/>
<dbReference type="Gene3D" id="1.10.357.10">
    <property type="entry name" value="Tetracycline Repressor, domain 2"/>
    <property type="match status" value="1"/>
</dbReference>
<dbReference type="InterPro" id="IPR025996">
    <property type="entry name" value="MT1864/Rv1816-like_C"/>
</dbReference>
<dbReference type="AlphaFoldDB" id="A0A7W3LRE9"/>
<feature type="DNA-binding region" description="H-T-H motif" evidence="4">
    <location>
        <begin position="33"/>
        <end position="52"/>
    </location>
</feature>
<evidence type="ECO:0000259" key="5">
    <source>
        <dbReference type="PROSITE" id="PS50977"/>
    </source>
</evidence>
<dbReference type="SUPFAM" id="SSF46689">
    <property type="entry name" value="Homeodomain-like"/>
    <property type="match status" value="1"/>
</dbReference>
<comment type="caution">
    <text evidence="6">The sequence shown here is derived from an EMBL/GenBank/DDBJ whole genome shotgun (WGS) entry which is preliminary data.</text>
</comment>
<keyword evidence="7" id="KW-1185">Reference proteome</keyword>
<evidence type="ECO:0000256" key="4">
    <source>
        <dbReference type="PROSITE-ProRule" id="PRU00335"/>
    </source>
</evidence>
<dbReference type="GO" id="GO:0003700">
    <property type="term" value="F:DNA-binding transcription factor activity"/>
    <property type="evidence" value="ECO:0007669"/>
    <property type="project" value="TreeGrafter"/>
</dbReference>
<dbReference type="PANTHER" id="PTHR30055">
    <property type="entry name" value="HTH-TYPE TRANSCRIPTIONAL REGULATOR RUTR"/>
    <property type="match status" value="1"/>
</dbReference>
<accession>A0A7W3LRE9</accession>
<evidence type="ECO:0000256" key="2">
    <source>
        <dbReference type="ARBA" id="ARBA00023125"/>
    </source>
</evidence>
<keyword evidence="1" id="KW-0805">Transcription regulation</keyword>
<dbReference type="InterPro" id="IPR050109">
    <property type="entry name" value="HTH-type_TetR-like_transc_reg"/>
</dbReference>
<dbReference type="RefSeq" id="WP_182845098.1">
    <property type="nucleotide sequence ID" value="NZ_BAAALP010000034.1"/>
</dbReference>
<reference evidence="6 7" key="1">
    <citation type="submission" date="2020-08" db="EMBL/GenBank/DDBJ databases">
        <title>Genomic Encyclopedia of Type Strains, Phase IV (KMG-IV): sequencing the most valuable type-strain genomes for metagenomic binning, comparative biology and taxonomic classification.</title>
        <authorList>
            <person name="Goeker M."/>
        </authorList>
    </citation>
    <scope>NUCLEOTIDE SEQUENCE [LARGE SCALE GENOMIC DNA]</scope>
    <source>
        <strain evidence="6 7">DSM 44197</strain>
    </source>
</reference>
<dbReference type="InterPro" id="IPR009057">
    <property type="entry name" value="Homeodomain-like_sf"/>
</dbReference>
<evidence type="ECO:0000256" key="3">
    <source>
        <dbReference type="ARBA" id="ARBA00023163"/>
    </source>
</evidence>
<protein>
    <submittedName>
        <fullName evidence="6">AcrR family transcriptional regulator</fullName>
    </submittedName>
</protein>
<dbReference type="SUPFAM" id="SSF48498">
    <property type="entry name" value="Tetracyclin repressor-like, C-terminal domain"/>
    <property type="match status" value="1"/>
</dbReference>
<dbReference type="InterPro" id="IPR001647">
    <property type="entry name" value="HTH_TetR"/>
</dbReference>
<dbReference type="EMBL" id="JACJIA010000005">
    <property type="protein sequence ID" value="MBA8952883.1"/>
    <property type="molecule type" value="Genomic_DNA"/>
</dbReference>
<dbReference type="Pfam" id="PF13305">
    <property type="entry name" value="TetR_C_33"/>
    <property type="match status" value="1"/>
</dbReference>
<dbReference type="Proteomes" id="UP000572680">
    <property type="component" value="Unassembled WGS sequence"/>
</dbReference>
<dbReference type="InterPro" id="IPR036271">
    <property type="entry name" value="Tet_transcr_reg_TetR-rel_C_sf"/>
</dbReference>